<accession>A0A7C8M807</accession>
<dbReference type="Proteomes" id="UP000481861">
    <property type="component" value="Unassembled WGS sequence"/>
</dbReference>
<comment type="caution">
    <text evidence="1">The sequence shown here is derived from an EMBL/GenBank/DDBJ whole genome shotgun (WGS) entry which is preliminary data.</text>
</comment>
<keyword evidence="2" id="KW-1185">Reference proteome</keyword>
<protein>
    <submittedName>
        <fullName evidence="1">Uncharacterized protein</fullName>
    </submittedName>
</protein>
<proteinExistence type="predicted"/>
<dbReference type="EMBL" id="JAADJZ010000029">
    <property type="protein sequence ID" value="KAF2866182.1"/>
    <property type="molecule type" value="Genomic_DNA"/>
</dbReference>
<evidence type="ECO:0000313" key="2">
    <source>
        <dbReference type="Proteomes" id="UP000481861"/>
    </source>
</evidence>
<organism evidence="1 2">
    <name type="scientific">Massariosphaeria phaeospora</name>
    <dbReference type="NCBI Taxonomy" id="100035"/>
    <lineage>
        <taxon>Eukaryota</taxon>
        <taxon>Fungi</taxon>
        <taxon>Dikarya</taxon>
        <taxon>Ascomycota</taxon>
        <taxon>Pezizomycotina</taxon>
        <taxon>Dothideomycetes</taxon>
        <taxon>Pleosporomycetidae</taxon>
        <taxon>Pleosporales</taxon>
        <taxon>Pleosporales incertae sedis</taxon>
        <taxon>Massariosphaeria</taxon>
    </lineage>
</organism>
<name>A0A7C8M807_9PLEO</name>
<reference evidence="1 2" key="1">
    <citation type="submission" date="2020-01" db="EMBL/GenBank/DDBJ databases">
        <authorList>
            <consortium name="DOE Joint Genome Institute"/>
            <person name="Haridas S."/>
            <person name="Albert R."/>
            <person name="Binder M."/>
            <person name="Bloem J."/>
            <person name="Labutti K."/>
            <person name="Salamov A."/>
            <person name="Andreopoulos B."/>
            <person name="Baker S.E."/>
            <person name="Barry K."/>
            <person name="Bills G."/>
            <person name="Bluhm B.H."/>
            <person name="Cannon C."/>
            <person name="Castanera R."/>
            <person name="Culley D.E."/>
            <person name="Daum C."/>
            <person name="Ezra D."/>
            <person name="Gonzalez J.B."/>
            <person name="Henrissat B."/>
            <person name="Kuo A."/>
            <person name="Liang C."/>
            <person name="Lipzen A."/>
            <person name="Lutzoni F."/>
            <person name="Magnuson J."/>
            <person name="Mondo S."/>
            <person name="Nolan M."/>
            <person name="Ohm R."/>
            <person name="Pangilinan J."/>
            <person name="Park H.-J.H."/>
            <person name="Ramirez L."/>
            <person name="Alfaro M."/>
            <person name="Sun H."/>
            <person name="Tritt A."/>
            <person name="Yoshinaga Y."/>
            <person name="Zwiers L.-H.L."/>
            <person name="Turgeon B.G."/>
            <person name="Goodwin S.B."/>
            <person name="Spatafora J.W."/>
            <person name="Crous P.W."/>
            <person name="Grigoriev I.V."/>
        </authorList>
    </citation>
    <scope>NUCLEOTIDE SEQUENCE [LARGE SCALE GENOMIC DNA]</scope>
    <source>
        <strain evidence="1 2">CBS 611.86</strain>
    </source>
</reference>
<sequence>MMGFISRIGIWGMQKQHRRWELVGLWLFFFFFCKYLRDFLCLVRYEIPKPYYLHDIPPFPCMQYKSNQFSNQFENVHERQIEVLYM</sequence>
<dbReference type="AlphaFoldDB" id="A0A7C8M807"/>
<evidence type="ECO:0000313" key="1">
    <source>
        <dbReference type="EMBL" id="KAF2866182.1"/>
    </source>
</evidence>
<gene>
    <name evidence="1" type="ORF">BDV95DRAFT_215046</name>
</gene>